<comment type="caution">
    <text evidence="2">The sequence shown here is derived from an EMBL/GenBank/DDBJ whole genome shotgun (WGS) entry which is preliminary data.</text>
</comment>
<keyword evidence="3" id="KW-1185">Reference proteome</keyword>
<feature type="compositionally biased region" description="Low complexity" evidence="1">
    <location>
        <begin position="29"/>
        <end position="41"/>
    </location>
</feature>
<reference evidence="2" key="1">
    <citation type="submission" date="2021-02" db="EMBL/GenBank/DDBJ databases">
        <authorList>
            <person name="Nowell W R."/>
        </authorList>
    </citation>
    <scope>NUCLEOTIDE SEQUENCE</scope>
</reference>
<accession>A0A821INA2</accession>
<feature type="region of interest" description="Disordered" evidence="1">
    <location>
        <begin position="29"/>
        <end position="81"/>
    </location>
</feature>
<protein>
    <submittedName>
        <fullName evidence="2">Uncharacterized protein</fullName>
    </submittedName>
</protein>
<feature type="non-terminal residue" evidence="2">
    <location>
        <position position="1"/>
    </location>
</feature>
<dbReference type="EMBL" id="CAJOBG010101144">
    <property type="protein sequence ID" value="CAF4703732.1"/>
    <property type="molecule type" value="Genomic_DNA"/>
</dbReference>
<dbReference type="AlphaFoldDB" id="A0A821INA2"/>
<evidence type="ECO:0000256" key="1">
    <source>
        <dbReference type="SAM" id="MobiDB-lite"/>
    </source>
</evidence>
<gene>
    <name evidence="2" type="ORF">OVN521_LOCUS48490</name>
</gene>
<feature type="non-terminal residue" evidence="2">
    <location>
        <position position="81"/>
    </location>
</feature>
<evidence type="ECO:0000313" key="2">
    <source>
        <dbReference type="EMBL" id="CAF4703732.1"/>
    </source>
</evidence>
<dbReference type="Proteomes" id="UP000663866">
    <property type="component" value="Unassembled WGS sequence"/>
</dbReference>
<name>A0A821INA2_9BILA</name>
<sequence length="81" mass="9137">RTDNFLQLPLKRFRADTNSIINSMQSSLTINNSSSSSSLITTDHLYRHGQPTPPSPSHLLSRTDPYEFGDDEDAISRLNYP</sequence>
<evidence type="ECO:0000313" key="3">
    <source>
        <dbReference type="Proteomes" id="UP000663866"/>
    </source>
</evidence>
<proteinExistence type="predicted"/>
<organism evidence="2 3">
    <name type="scientific">Rotaria magnacalcarata</name>
    <dbReference type="NCBI Taxonomy" id="392030"/>
    <lineage>
        <taxon>Eukaryota</taxon>
        <taxon>Metazoa</taxon>
        <taxon>Spiralia</taxon>
        <taxon>Gnathifera</taxon>
        <taxon>Rotifera</taxon>
        <taxon>Eurotatoria</taxon>
        <taxon>Bdelloidea</taxon>
        <taxon>Philodinida</taxon>
        <taxon>Philodinidae</taxon>
        <taxon>Rotaria</taxon>
    </lineage>
</organism>